<name>A0A645A580_9ZZZZ</name>
<reference evidence="1" key="1">
    <citation type="submission" date="2019-08" db="EMBL/GenBank/DDBJ databases">
        <authorList>
            <person name="Kucharzyk K."/>
            <person name="Murdoch R.W."/>
            <person name="Higgins S."/>
            <person name="Loffler F."/>
        </authorList>
    </citation>
    <scope>NUCLEOTIDE SEQUENCE</scope>
</reference>
<accession>A0A645A580</accession>
<protein>
    <submittedName>
        <fullName evidence="1">Uncharacterized protein</fullName>
    </submittedName>
</protein>
<sequence length="144" mass="15401">MLRDGKAALLKWLCGRGRVDGVGADVPVAVRAVGCVGFQRDGVQLGRLPQLPFEQFRHAVEPVPGNAQAERALNVGRQCVADGVGIALQLLCDMRACALARYPDHGQGDDREGEKSECDCDEVLAAALRCGCFAIQRLQRACAP</sequence>
<dbReference type="EMBL" id="VSSQ01011668">
    <property type="protein sequence ID" value="MPM47411.1"/>
    <property type="molecule type" value="Genomic_DNA"/>
</dbReference>
<dbReference type="AlphaFoldDB" id="A0A645A580"/>
<evidence type="ECO:0000313" key="1">
    <source>
        <dbReference type="EMBL" id="MPM47411.1"/>
    </source>
</evidence>
<proteinExistence type="predicted"/>
<gene>
    <name evidence="1" type="ORF">SDC9_94121</name>
</gene>
<comment type="caution">
    <text evidence="1">The sequence shown here is derived from an EMBL/GenBank/DDBJ whole genome shotgun (WGS) entry which is preliminary data.</text>
</comment>
<organism evidence="1">
    <name type="scientific">bioreactor metagenome</name>
    <dbReference type="NCBI Taxonomy" id="1076179"/>
    <lineage>
        <taxon>unclassified sequences</taxon>
        <taxon>metagenomes</taxon>
        <taxon>ecological metagenomes</taxon>
    </lineage>
</organism>